<comment type="function">
    <text evidence="7">Involved in DNA repair and RecF pathway recombination.</text>
</comment>
<evidence type="ECO:0000256" key="2">
    <source>
        <dbReference type="ARBA" id="ARBA00021310"/>
    </source>
</evidence>
<dbReference type="PANTHER" id="PTHR33991">
    <property type="entry name" value="DNA REPAIR PROTEIN RECO"/>
    <property type="match status" value="1"/>
</dbReference>
<comment type="similarity">
    <text evidence="1 7">Belongs to the RecO family.</text>
</comment>
<comment type="caution">
    <text evidence="9">The sequence shown here is derived from an EMBL/GenBank/DDBJ whole genome shotgun (WGS) entry which is preliminary data.</text>
</comment>
<keyword evidence="10" id="KW-1185">Reference proteome</keyword>
<reference evidence="9 10" key="1">
    <citation type="submission" date="2018-09" db="EMBL/GenBank/DDBJ databases">
        <title>Draft genome of Simplicispira sp. NY-02.</title>
        <authorList>
            <person name="Im W.T."/>
        </authorList>
    </citation>
    <scope>NUCLEOTIDE SEQUENCE [LARGE SCALE GENOMIC DNA]</scope>
    <source>
        <strain evidence="9 10">NY-02</strain>
    </source>
</reference>
<dbReference type="EMBL" id="QXJC01000001">
    <property type="protein sequence ID" value="RID99893.1"/>
    <property type="molecule type" value="Genomic_DNA"/>
</dbReference>
<organism evidence="9 10">
    <name type="scientific">Simplicispira hankyongi</name>
    <dbReference type="NCBI Taxonomy" id="2315688"/>
    <lineage>
        <taxon>Bacteria</taxon>
        <taxon>Pseudomonadati</taxon>
        <taxon>Pseudomonadota</taxon>
        <taxon>Betaproteobacteria</taxon>
        <taxon>Burkholderiales</taxon>
        <taxon>Comamonadaceae</taxon>
        <taxon>Simplicispira</taxon>
    </lineage>
</organism>
<dbReference type="Gene3D" id="2.40.50.140">
    <property type="entry name" value="Nucleic acid-binding proteins"/>
    <property type="match status" value="1"/>
</dbReference>
<dbReference type="Gene3D" id="1.20.1440.120">
    <property type="entry name" value="Recombination protein O, C-terminal domain"/>
    <property type="match status" value="1"/>
</dbReference>
<evidence type="ECO:0000313" key="10">
    <source>
        <dbReference type="Proteomes" id="UP000266302"/>
    </source>
</evidence>
<dbReference type="InterPro" id="IPR042242">
    <property type="entry name" value="RecO_C"/>
</dbReference>
<dbReference type="InterPro" id="IPR012340">
    <property type="entry name" value="NA-bd_OB-fold"/>
</dbReference>
<dbReference type="SUPFAM" id="SSF57863">
    <property type="entry name" value="ArfGap/RecO-like zinc finger"/>
    <property type="match status" value="1"/>
</dbReference>
<evidence type="ECO:0000256" key="4">
    <source>
        <dbReference type="ARBA" id="ARBA00023172"/>
    </source>
</evidence>
<evidence type="ECO:0000256" key="6">
    <source>
        <dbReference type="ARBA" id="ARBA00033409"/>
    </source>
</evidence>
<evidence type="ECO:0000256" key="5">
    <source>
        <dbReference type="ARBA" id="ARBA00023204"/>
    </source>
</evidence>
<dbReference type="GO" id="GO:0006302">
    <property type="term" value="P:double-strand break repair"/>
    <property type="evidence" value="ECO:0007669"/>
    <property type="project" value="TreeGrafter"/>
</dbReference>
<dbReference type="GO" id="GO:0043590">
    <property type="term" value="C:bacterial nucleoid"/>
    <property type="evidence" value="ECO:0007669"/>
    <property type="project" value="TreeGrafter"/>
</dbReference>
<dbReference type="Pfam" id="PF02565">
    <property type="entry name" value="RecO_C"/>
    <property type="match status" value="1"/>
</dbReference>
<dbReference type="NCBIfam" id="TIGR00613">
    <property type="entry name" value="reco"/>
    <property type="match status" value="1"/>
</dbReference>
<proteinExistence type="inferred from homology"/>
<dbReference type="OrthoDB" id="9804792at2"/>
<evidence type="ECO:0000259" key="8">
    <source>
        <dbReference type="Pfam" id="PF11967"/>
    </source>
</evidence>
<sequence>MPPRRFSNEPAFVLHRYDWSESSLILEVFTRNHGRTALVAKGAKKPSSNFRPVLLPLQPLHLGWTQSAGGDAEIHTLKGAEWVGGHIMPTGDALLAGLYMNELLLRLLARGDPHALLFDHYAAVVRVLASEHGEALEPVLRLFELVLLREVGLLPALDLQTLTQHALDPAARYTLVAEGGLRAAGSDERASLRGAQWLLLAQALQEGAALTALLRACAPVAFELKPQLRALLQYHCGSPRLRTRQFMMDVQAL</sequence>
<dbReference type="PANTHER" id="PTHR33991:SF1">
    <property type="entry name" value="DNA REPAIR PROTEIN RECO"/>
    <property type="match status" value="1"/>
</dbReference>
<feature type="domain" description="DNA replication/recombination mediator RecO N-terminal" evidence="8">
    <location>
        <begin position="8"/>
        <end position="84"/>
    </location>
</feature>
<protein>
    <recommendedName>
        <fullName evidence="2 7">DNA repair protein RecO</fullName>
    </recommendedName>
    <alternativeName>
        <fullName evidence="6 7">Recombination protein O</fullName>
    </alternativeName>
</protein>
<keyword evidence="4 7" id="KW-0233">DNA recombination</keyword>
<dbReference type="RefSeq" id="WP_119108337.1">
    <property type="nucleotide sequence ID" value="NZ_QXJC01000001.1"/>
</dbReference>
<evidence type="ECO:0000256" key="1">
    <source>
        <dbReference type="ARBA" id="ARBA00007452"/>
    </source>
</evidence>
<evidence type="ECO:0000256" key="3">
    <source>
        <dbReference type="ARBA" id="ARBA00022763"/>
    </source>
</evidence>
<evidence type="ECO:0000256" key="7">
    <source>
        <dbReference type="HAMAP-Rule" id="MF_00201"/>
    </source>
</evidence>
<evidence type="ECO:0000313" key="9">
    <source>
        <dbReference type="EMBL" id="RID99893.1"/>
    </source>
</evidence>
<dbReference type="Proteomes" id="UP000266302">
    <property type="component" value="Unassembled WGS sequence"/>
</dbReference>
<dbReference type="SUPFAM" id="SSF50249">
    <property type="entry name" value="Nucleic acid-binding proteins"/>
    <property type="match status" value="1"/>
</dbReference>
<name>A0A398CLX0_9BURK</name>
<dbReference type="Pfam" id="PF11967">
    <property type="entry name" value="RecO_N"/>
    <property type="match status" value="1"/>
</dbReference>
<dbReference type="AlphaFoldDB" id="A0A398CLX0"/>
<keyword evidence="5 7" id="KW-0234">DNA repair</keyword>
<gene>
    <name evidence="7 9" type="primary">recO</name>
    <name evidence="9" type="ORF">D3F03_05825</name>
</gene>
<dbReference type="HAMAP" id="MF_00201">
    <property type="entry name" value="RecO"/>
    <property type="match status" value="1"/>
</dbReference>
<keyword evidence="3 7" id="KW-0227">DNA damage</keyword>
<accession>A0A398CLX0</accession>
<dbReference type="InterPro" id="IPR003717">
    <property type="entry name" value="RecO"/>
</dbReference>
<dbReference type="InterPro" id="IPR037278">
    <property type="entry name" value="ARFGAP/RecO"/>
</dbReference>
<dbReference type="InterPro" id="IPR022572">
    <property type="entry name" value="DNA_rep/recomb_RecO_N"/>
</dbReference>
<dbReference type="GO" id="GO:0006310">
    <property type="term" value="P:DNA recombination"/>
    <property type="evidence" value="ECO:0007669"/>
    <property type="project" value="UniProtKB-UniRule"/>
</dbReference>